<dbReference type="SUPFAM" id="SSF49265">
    <property type="entry name" value="Fibronectin type III"/>
    <property type="match status" value="1"/>
</dbReference>
<protein>
    <submittedName>
        <fullName evidence="3">Putative secreted protein (Por secretion system target)</fullName>
    </submittedName>
</protein>
<comment type="caution">
    <text evidence="3">The sequence shown here is derived from an EMBL/GenBank/DDBJ whole genome shotgun (WGS) entry which is preliminary data.</text>
</comment>
<gene>
    <name evidence="3" type="ORF">DES35_102392</name>
</gene>
<evidence type="ECO:0000256" key="1">
    <source>
        <dbReference type="ARBA" id="ARBA00022729"/>
    </source>
</evidence>
<dbReference type="InterPro" id="IPR036116">
    <property type="entry name" value="FN3_sf"/>
</dbReference>
<accession>A0A369A412</accession>
<dbReference type="InterPro" id="IPR013783">
    <property type="entry name" value="Ig-like_fold"/>
</dbReference>
<dbReference type="InterPro" id="IPR026444">
    <property type="entry name" value="Secre_tail"/>
</dbReference>
<dbReference type="RefSeq" id="WP_114366214.1">
    <property type="nucleotide sequence ID" value="NZ_BHZF01000002.1"/>
</dbReference>
<evidence type="ECO:0000259" key="2">
    <source>
        <dbReference type="SMART" id="SM00060"/>
    </source>
</evidence>
<feature type="domain" description="Fibronectin type-III" evidence="2">
    <location>
        <begin position="306"/>
        <end position="407"/>
    </location>
</feature>
<name>A0A369A412_9FLAO</name>
<proteinExistence type="predicted"/>
<dbReference type="CDD" id="cd00063">
    <property type="entry name" value="FN3"/>
    <property type="match status" value="1"/>
</dbReference>
<keyword evidence="4" id="KW-1185">Reference proteome</keyword>
<dbReference type="Proteomes" id="UP000253517">
    <property type="component" value="Unassembled WGS sequence"/>
</dbReference>
<dbReference type="NCBIfam" id="TIGR04183">
    <property type="entry name" value="Por_Secre_tail"/>
    <property type="match status" value="1"/>
</dbReference>
<dbReference type="Gene3D" id="2.160.20.20">
    <property type="match status" value="1"/>
</dbReference>
<dbReference type="InterPro" id="IPR012332">
    <property type="entry name" value="Autotransporter_pectin_lyase_C"/>
</dbReference>
<dbReference type="SMART" id="SM00060">
    <property type="entry name" value="FN3"/>
    <property type="match status" value="1"/>
</dbReference>
<dbReference type="NCBIfam" id="TIGR02601">
    <property type="entry name" value="autotrns_rpt"/>
    <property type="match status" value="1"/>
</dbReference>
<evidence type="ECO:0000313" key="4">
    <source>
        <dbReference type="Proteomes" id="UP000253517"/>
    </source>
</evidence>
<organism evidence="3 4">
    <name type="scientific">Schleiferia thermophila</name>
    <dbReference type="NCBI Taxonomy" id="884107"/>
    <lineage>
        <taxon>Bacteria</taxon>
        <taxon>Pseudomonadati</taxon>
        <taxon>Bacteroidota</taxon>
        <taxon>Flavobacteriia</taxon>
        <taxon>Flavobacteriales</taxon>
        <taxon>Schleiferiaceae</taxon>
        <taxon>Schleiferia</taxon>
    </lineage>
</organism>
<reference evidence="3 4" key="1">
    <citation type="submission" date="2018-07" db="EMBL/GenBank/DDBJ databases">
        <title>Genomic Encyclopedia of Type Strains, Phase IV (KMG-IV): sequencing the most valuable type-strain genomes for metagenomic binning, comparative biology and taxonomic classification.</title>
        <authorList>
            <person name="Goeker M."/>
        </authorList>
    </citation>
    <scope>NUCLEOTIDE SEQUENCE [LARGE SCALE GENOMIC DNA]</scope>
    <source>
        <strain evidence="3 4">DSM 21410</strain>
    </source>
</reference>
<dbReference type="InterPro" id="IPR003961">
    <property type="entry name" value="FN3_dom"/>
</dbReference>
<dbReference type="EMBL" id="QPJS01000002">
    <property type="protein sequence ID" value="RCX03935.1"/>
    <property type="molecule type" value="Genomic_DNA"/>
</dbReference>
<keyword evidence="1" id="KW-0732">Signal</keyword>
<evidence type="ECO:0000313" key="3">
    <source>
        <dbReference type="EMBL" id="RCX03935.1"/>
    </source>
</evidence>
<dbReference type="InterPro" id="IPR013425">
    <property type="entry name" value="Autotrns_rpt"/>
</dbReference>
<dbReference type="Gene3D" id="2.60.40.10">
    <property type="entry name" value="Immunoglobulins"/>
    <property type="match status" value="1"/>
</dbReference>
<sequence length="1287" mass="134331">MRTRNLKFLPNLILILLNFFSIQKGLCQTIIYQENFGNTIVNSDTLISGPPKWVRSGAAANNFTLSTQISSSGTFFSGEIIASGGANLADGATSSTTGFYQVEVSGINTTGYTSIQVAYIARKTFAHPVTLTFEWSNDGINWNPITYIDVSNNSVWQAINQGNWITLPSGADNQSNLRFRWSAIRQNTPGNYRIDDFTVRGVSTSPSIATGTITGSPFCITPTTGASVSVPYTFTGSFSGTFTAQLSDATGSFASPVNIGSGASPISATIPAGTPSGTGYRIRVVNDNPVTTGTPNPDDLAIYLNVGDPTNPTISSTPTTQNIGWTNPLGCFDEILVVARQGSAVSYTPTGDGAGLTANQVFGGGTDVGSSQYVVYKGTGTSVTVTGLTTGQTYHYAIYARNDTNWSTPITTSSLADLSGYYWNGGDNTANPANGGTGNWLGTNNWRQPFSSGSAATWADSNNAILAGTAGVVTLTGDVTASEVFVNTTGYTIITNNVNTRQLNAPITLAAGVNLNLMDSTATANRTLAIGGDITGGTGASLTIQGNQASGAANRINLSASGAMISVPITITDGGTGGGVSGIVATASGTQLTSAATITNNSNLRTMIGATSGNSITVNSIISGSAGLQFSAGNSGGAGTITLNAANTYTGSTIFNAANSGVILLGVENALPTSTDVTMANSSGNGGILDLNGFNQTLASISNGPGGGSIRNNTGTATLTINGSASTTFSLPITNTGGTLNLVRSGTGSTELTGECTYTGTTTVNGGTLRLNRSGGNTLPATNDVIVNGGTLRISTNQTLNDLTIASGGTVLVDTGAALTVTGTLTNNGTITLEATSKTNYARLIYGAVTGTGTINHQMRLEPGSSYKWYGIGSPIDGININSIGSGQFTSTSVYSWGATTGWSPAHTSTFSRGQGYLIAAGENSPHGFFTIPADNSNITFSGTLNANTSAVVRTMSWGDAPTGVTFTSDSTKGWNLLANPYHADFDVNLLTLDNQSLEKSLYIRTTTGYTAYNPILNTPDTLRYLAPGQGFFVRATADAQTFTFDLSRRSASGSNGLQKPLFTFDKVNIRVFTGNRADETYVIFKSDATLAFDGLYDAYKLNNVAGHPMLYTRLNNLSYAINTLPELSGQFSLPMHFSCSEGGQYTITLPAQQDFDPSISIVLEDKLLKTHTLLNNADYTFAHNPVNNPDRFVLHFSKSQVSAEEFAADAFNAWVYNGILYLKGFKNLGTTSISLVDMSGRVVYSTRADVHGNERVEIALPKLATGMYVLRVASGVQSRSMKVLLN</sequence>